<protein>
    <submittedName>
        <fullName evidence="3">DET1- and DDB1-associated protein 1</fullName>
    </submittedName>
</protein>
<feature type="region of interest" description="Disordered" evidence="1">
    <location>
        <begin position="28"/>
        <end position="48"/>
    </location>
</feature>
<dbReference type="AlphaFoldDB" id="A0A1I7Y5Z6"/>
<dbReference type="WBParaSite" id="L893_g13084.t1">
    <property type="protein sequence ID" value="L893_g13084.t1"/>
    <property type="gene ID" value="L893_g13084"/>
</dbReference>
<keyword evidence="2" id="KW-1185">Reference proteome</keyword>
<accession>A0A1I7Y5Z6</accession>
<evidence type="ECO:0000256" key="1">
    <source>
        <dbReference type="SAM" id="MobiDB-lite"/>
    </source>
</evidence>
<organism evidence="2 3">
    <name type="scientific">Steinernema glaseri</name>
    <dbReference type="NCBI Taxonomy" id="37863"/>
    <lineage>
        <taxon>Eukaryota</taxon>
        <taxon>Metazoa</taxon>
        <taxon>Ecdysozoa</taxon>
        <taxon>Nematoda</taxon>
        <taxon>Chromadorea</taxon>
        <taxon>Rhabditida</taxon>
        <taxon>Tylenchina</taxon>
        <taxon>Panagrolaimomorpha</taxon>
        <taxon>Strongyloidoidea</taxon>
        <taxon>Steinernematidae</taxon>
        <taxon>Steinernema</taxon>
    </lineage>
</organism>
<sequence>MYSSPPRTYNIHQTTWAPSIGEPLLKRACPGIAPSPREGNDVQNPQSVAGISVPDYFVVRPTNPVLRENNRHPPILTRYETPGYISAHADPRAAMMKEVWKLKLVHGIDVSPTPDLLQQISKKSP</sequence>
<evidence type="ECO:0000313" key="3">
    <source>
        <dbReference type="WBParaSite" id="L893_g13084.t1"/>
    </source>
</evidence>
<proteinExistence type="predicted"/>
<reference evidence="3" key="1">
    <citation type="submission" date="2016-11" db="UniProtKB">
        <authorList>
            <consortium name="WormBaseParasite"/>
        </authorList>
    </citation>
    <scope>IDENTIFICATION</scope>
</reference>
<name>A0A1I7Y5Z6_9BILA</name>
<evidence type="ECO:0000313" key="2">
    <source>
        <dbReference type="Proteomes" id="UP000095287"/>
    </source>
</evidence>
<dbReference type="Proteomes" id="UP000095287">
    <property type="component" value="Unplaced"/>
</dbReference>